<dbReference type="GO" id="GO:0046872">
    <property type="term" value="F:metal ion binding"/>
    <property type="evidence" value="ECO:0007669"/>
    <property type="project" value="UniProtKB-KW"/>
</dbReference>
<dbReference type="SMART" id="SM00525">
    <property type="entry name" value="FES"/>
    <property type="match status" value="1"/>
</dbReference>
<dbReference type="GO" id="GO:0019104">
    <property type="term" value="F:DNA N-glycosylase activity"/>
    <property type="evidence" value="ECO:0007669"/>
    <property type="project" value="TreeGrafter"/>
</dbReference>
<evidence type="ECO:0000256" key="2">
    <source>
        <dbReference type="ARBA" id="ARBA00008343"/>
    </source>
</evidence>
<dbReference type="PANTHER" id="PTHR10359:SF18">
    <property type="entry name" value="ENDONUCLEASE III"/>
    <property type="match status" value="1"/>
</dbReference>
<keyword evidence="8" id="KW-0411">Iron-sulfur</keyword>
<dbReference type="SMART" id="SM00478">
    <property type="entry name" value="ENDO3c"/>
    <property type="match status" value="1"/>
</dbReference>
<evidence type="ECO:0000313" key="13">
    <source>
        <dbReference type="Proteomes" id="UP000008138"/>
    </source>
</evidence>
<accession>F2L2V2</accession>
<dbReference type="PIRSF" id="PIRSF001435">
    <property type="entry name" value="Nth"/>
    <property type="match status" value="1"/>
</dbReference>
<evidence type="ECO:0000256" key="6">
    <source>
        <dbReference type="ARBA" id="ARBA00022801"/>
    </source>
</evidence>
<dbReference type="GO" id="GO:0051539">
    <property type="term" value="F:4 iron, 4 sulfur cluster binding"/>
    <property type="evidence" value="ECO:0007669"/>
    <property type="project" value="UniProtKB-KW"/>
</dbReference>
<comment type="cofactor">
    <cofactor evidence="1">
        <name>[4Fe-4S] cluster</name>
        <dbReference type="ChEBI" id="CHEBI:49883"/>
    </cofactor>
</comment>
<evidence type="ECO:0000256" key="10">
    <source>
        <dbReference type="ARBA" id="ARBA00023295"/>
    </source>
</evidence>
<dbReference type="Proteomes" id="UP000008138">
    <property type="component" value="Chromosome"/>
</dbReference>
<dbReference type="InterPro" id="IPR003265">
    <property type="entry name" value="HhH-GPD_domain"/>
</dbReference>
<name>F2L2V2_THEU7</name>
<keyword evidence="10" id="KW-0326">Glycosidase</keyword>
<dbReference type="EMBL" id="CP002590">
    <property type="protein sequence ID" value="AEA11890.1"/>
    <property type="molecule type" value="Genomic_DNA"/>
</dbReference>
<evidence type="ECO:0000313" key="12">
    <source>
        <dbReference type="EMBL" id="AEA11890.1"/>
    </source>
</evidence>
<organism evidence="12 13">
    <name type="scientific">Thermoproteus uzoniensis (strain 768-20)</name>
    <dbReference type="NCBI Taxonomy" id="999630"/>
    <lineage>
        <taxon>Archaea</taxon>
        <taxon>Thermoproteota</taxon>
        <taxon>Thermoprotei</taxon>
        <taxon>Thermoproteales</taxon>
        <taxon>Thermoproteaceae</taxon>
        <taxon>Thermoproteus</taxon>
    </lineage>
</organism>
<dbReference type="InterPro" id="IPR003651">
    <property type="entry name" value="Endonuclease3_FeS-loop_motif"/>
</dbReference>
<keyword evidence="3" id="KW-0004">4Fe-4S</keyword>
<dbReference type="AlphaFoldDB" id="F2L2V2"/>
<proteinExistence type="inferred from homology"/>
<keyword evidence="13" id="KW-1185">Reference proteome</keyword>
<dbReference type="Gene3D" id="1.10.340.30">
    <property type="entry name" value="Hypothetical protein, domain 2"/>
    <property type="match status" value="1"/>
</dbReference>
<dbReference type="KEGG" id="tuz:TUZN_0394"/>
<dbReference type="STRING" id="999630.TUZN_0394"/>
<gene>
    <name evidence="12" type="ordered locus">TUZN_0394</name>
</gene>
<evidence type="ECO:0000259" key="11">
    <source>
        <dbReference type="SMART" id="SM00478"/>
    </source>
</evidence>
<dbReference type="CDD" id="cd00056">
    <property type="entry name" value="ENDO3c"/>
    <property type="match status" value="1"/>
</dbReference>
<keyword evidence="6" id="KW-0378">Hydrolase</keyword>
<dbReference type="GO" id="GO:0006285">
    <property type="term" value="P:base-excision repair, AP site formation"/>
    <property type="evidence" value="ECO:0007669"/>
    <property type="project" value="TreeGrafter"/>
</dbReference>
<dbReference type="eggNOG" id="arCOG00459">
    <property type="taxonomic scope" value="Archaea"/>
</dbReference>
<dbReference type="HOGENOM" id="CLU_012862_3_4_2"/>
<keyword evidence="12" id="KW-0456">Lyase</keyword>
<dbReference type="Gene3D" id="1.10.1670.10">
    <property type="entry name" value="Helix-hairpin-Helix base-excision DNA repair enzymes (C-terminal)"/>
    <property type="match status" value="1"/>
</dbReference>
<evidence type="ECO:0000256" key="5">
    <source>
        <dbReference type="ARBA" id="ARBA00022763"/>
    </source>
</evidence>
<evidence type="ECO:0000256" key="1">
    <source>
        <dbReference type="ARBA" id="ARBA00001966"/>
    </source>
</evidence>
<dbReference type="InterPro" id="IPR011257">
    <property type="entry name" value="DNA_glycosylase"/>
</dbReference>
<dbReference type="SUPFAM" id="SSF48150">
    <property type="entry name" value="DNA-glycosylase"/>
    <property type="match status" value="1"/>
</dbReference>
<keyword evidence="4" id="KW-0479">Metal-binding</keyword>
<dbReference type="Pfam" id="PF10576">
    <property type="entry name" value="EndIII_4Fe-2S"/>
    <property type="match status" value="1"/>
</dbReference>
<reference evidence="12 13" key="1">
    <citation type="journal article" date="2011" name="J. Bacteriol.">
        <title>Complete genome sequence of the thermoacidophilic crenarchaeon Thermoproteus uzoniensis 768-20.</title>
        <authorList>
            <person name="Mardanov A.V."/>
            <person name="Gumerov V.M."/>
            <person name="Beletsky A.V."/>
            <person name="Prokofeva M.I."/>
            <person name="Bonch-Osmolovskaya E.A."/>
            <person name="Ravin N.V."/>
            <person name="Skryabin K.G."/>
        </authorList>
    </citation>
    <scope>NUCLEOTIDE SEQUENCE [LARGE SCALE GENOMIC DNA]</scope>
    <source>
        <strain evidence="12 13">768-20</strain>
    </source>
</reference>
<keyword evidence="7" id="KW-0408">Iron</keyword>
<reference key="2">
    <citation type="submission" date="2011-03" db="EMBL/GenBank/DDBJ databases">
        <title>Complete genome sequence of the thermoacidophilic crenarchaeon Thermoproteus uzoniensis 768-20.</title>
        <authorList>
            <person name="Mardanov A.V."/>
            <person name="Gumerov V.M."/>
            <person name="Beletsky A.V."/>
            <person name="Prokofeva M.I."/>
            <person name="Bonch-Osmolovskaya E.A."/>
            <person name="Ravin N.V."/>
            <person name="Skryabin K.G."/>
        </authorList>
    </citation>
    <scope>NUCLEOTIDE SEQUENCE</scope>
    <source>
        <strain>768-20</strain>
    </source>
</reference>
<dbReference type="InterPro" id="IPR023170">
    <property type="entry name" value="HhH_base_excis_C"/>
</dbReference>
<keyword evidence="5" id="KW-0227">DNA damage</keyword>
<dbReference type="InterPro" id="IPR004035">
    <property type="entry name" value="Endouclease-III_FeS-bd_BS"/>
</dbReference>
<sequence length="213" mass="24312">MERVAEFVKLREDEFVAPVLRRAGVDVFELLVAVVLTQNTTDRNAFRAYYNLKNAVGRITPQALLSLGEERLAELIRPAGMHRVRARKLIELSRSLSDVDLSRIADMDVEEARRFLTSLPGVGEKTADVVLANLGKPAFPVDTHITRIARRWGIGKRYGEISRWFMERLPPERYLEVHLKLIQFGRDYCRARSPRCGECPVRDLCPWPGKPTA</sequence>
<dbReference type="PANTHER" id="PTHR10359">
    <property type="entry name" value="A/G-SPECIFIC ADENINE GLYCOSYLASE/ENDONUCLEASE III"/>
    <property type="match status" value="1"/>
</dbReference>
<evidence type="ECO:0000256" key="8">
    <source>
        <dbReference type="ARBA" id="ARBA00023014"/>
    </source>
</evidence>
<protein>
    <submittedName>
        <fullName evidence="12">DNA-(Apurinic or apyrimidinic site) lyase</fullName>
    </submittedName>
</protein>
<keyword evidence="9" id="KW-0234">DNA repair</keyword>
<evidence type="ECO:0000256" key="7">
    <source>
        <dbReference type="ARBA" id="ARBA00023004"/>
    </source>
</evidence>
<evidence type="ECO:0000256" key="9">
    <source>
        <dbReference type="ARBA" id="ARBA00023204"/>
    </source>
</evidence>
<evidence type="ECO:0000256" key="4">
    <source>
        <dbReference type="ARBA" id="ARBA00022723"/>
    </source>
</evidence>
<feature type="domain" description="HhH-GPD" evidence="11">
    <location>
        <begin position="36"/>
        <end position="187"/>
    </location>
</feature>
<dbReference type="PROSITE" id="PS00764">
    <property type="entry name" value="ENDONUCLEASE_III_1"/>
    <property type="match status" value="1"/>
</dbReference>
<dbReference type="GO" id="GO:0016829">
    <property type="term" value="F:lyase activity"/>
    <property type="evidence" value="ECO:0007669"/>
    <property type="project" value="UniProtKB-KW"/>
</dbReference>
<evidence type="ECO:0000256" key="3">
    <source>
        <dbReference type="ARBA" id="ARBA00022485"/>
    </source>
</evidence>
<comment type="similarity">
    <text evidence="2">Belongs to the Nth/MutY family.</text>
</comment>
<dbReference type="Pfam" id="PF00730">
    <property type="entry name" value="HhH-GPD"/>
    <property type="match status" value="1"/>
</dbReference>